<gene>
    <name evidence="1" type="ORF">GCM10007933_21430</name>
</gene>
<keyword evidence="2" id="KW-1185">Reference proteome</keyword>
<dbReference type="Pfam" id="PF06252">
    <property type="entry name" value="GemA"/>
    <property type="match status" value="1"/>
</dbReference>
<name>A0ABQ6FAU9_9RHOO</name>
<accession>A0ABQ6FAU9</accession>
<evidence type="ECO:0008006" key="3">
    <source>
        <dbReference type="Google" id="ProtNLM"/>
    </source>
</evidence>
<organism evidence="1 2">
    <name type="scientific">Zoogloea oryzae</name>
    <dbReference type="NCBI Taxonomy" id="310767"/>
    <lineage>
        <taxon>Bacteria</taxon>
        <taxon>Pseudomonadati</taxon>
        <taxon>Pseudomonadota</taxon>
        <taxon>Betaproteobacteria</taxon>
        <taxon>Rhodocyclales</taxon>
        <taxon>Zoogloeaceae</taxon>
        <taxon>Zoogloea</taxon>
    </lineage>
</organism>
<proteinExistence type="predicted"/>
<dbReference type="Proteomes" id="UP001157167">
    <property type="component" value="Unassembled WGS sequence"/>
</dbReference>
<dbReference type="EMBL" id="BSPX01000029">
    <property type="protein sequence ID" value="GLT22683.1"/>
    <property type="molecule type" value="Genomic_DNA"/>
</dbReference>
<evidence type="ECO:0000313" key="2">
    <source>
        <dbReference type="Proteomes" id="UP001157167"/>
    </source>
</evidence>
<reference evidence="2" key="1">
    <citation type="journal article" date="2019" name="Int. J. Syst. Evol. Microbiol.">
        <title>The Global Catalogue of Microorganisms (GCM) 10K type strain sequencing project: providing services to taxonomists for standard genome sequencing and annotation.</title>
        <authorList>
            <consortium name="The Broad Institute Genomics Platform"/>
            <consortium name="The Broad Institute Genome Sequencing Center for Infectious Disease"/>
            <person name="Wu L."/>
            <person name="Ma J."/>
        </authorList>
    </citation>
    <scope>NUCLEOTIDE SEQUENCE [LARGE SCALE GENOMIC DNA]</scope>
    <source>
        <strain evidence="2">NBRC 102407</strain>
    </source>
</reference>
<evidence type="ECO:0000313" key="1">
    <source>
        <dbReference type="EMBL" id="GLT22683.1"/>
    </source>
</evidence>
<dbReference type="InterPro" id="IPR009363">
    <property type="entry name" value="Phage_Mu_Gp16"/>
</dbReference>
<dbReference type="RefSeq" id="WP_284187968.1">
    <property type="nucleotide sequence ID" value="NZ_BSPX01000029.1"/>
</dbReference>
<sequence length="154" mass="17027">MADLVKHYRQLLGIAKSWAMKSLPGWSDDSHADLLKRAGAKQVEGRYSATTLTLAQLHIALADYEKRGWPRKPFFADRKAGAAAKPKVVPPQIGHVFRLWGRLAKAGKVRDGGRPALLAWCGRQVGRELTELDAMSTDELQKAIEALKGWAARD</sequence>
<protein>
    <recommendedName>
        <fullName evidence="3">Regulatory protein GemA</fullName>
    </recommendedName>
</protein>
<comment type="caution">
    <text evidence="1">The sequence shown here is derived from an EMBL/GenBank/DDBJ whole genome shotgun (WGS) entry which is preliminary data.</text>
</comment>